<feature type="transmembrane region" description="Helical" evidence="1">
    <location>
        <begin position="13"/>
        <end position="32"/>
    </location>
</feature>
<comment type="caution">
    <text evidence="2">The sequence shown here is derived from an EMBL/GenBank/DDBJ whole genome shotgun (WGS) entry which is preliminary data.</text>
</comment>
<accession>A0A7C8I841</accession>
<evidence type="ECO:0000256" key="1">
    <source>
        <dbReference type="SAM" id="Phobius"/>
    </source>
</evidence>
<proteinExistence type="predicted"/>
<organism evidence="2 3">
    <name type="scientific">Massariosphaeria phaeospora</name>
    <dbReference type="NCBI Taxonomy" id="100035"/>
    <lineage>
        <taxon>Eukaryota</taxon>
        <taxon>Fungi</taxon>
        <taxon>Dikarya</taxon>
        <taxon>Ascomycota</taxon>
        <taxon>Pezizomycotina</taxon>
        <taxon>Dothideomycetes</taxon>
        <taxon>Pleosporomycetidae</taxon>
        <taxon>Pleosporales</taxon>
        <taxon>Pleosporales incertae sedis</taxon>
        <taxon>Massariosphaeria</taxon>
    </lineage>
</organism>
<dbReference type="EMBL" id="JAADJZ010000013">
    <property type="protein sequence ID" value="KAF2870531.1"/>
    <property type="molecule type" value="Genomic_DNA"/>
</dbReference>
<sequence>MTRRRKHVGKETLLPYLLTLLLHLHALLLLQLRRRRRPRLLRLRLSLAHFRERSARFWLRTRRKRVAEVDAGCARRNPVPRFVGIDLGWVVGGVAAELVFIKPRKDAEVLVPGKAGGMWGLQLVPRAGTCRVPGMHAHENDRFQAILLTK</sequence>
<dbReference type="AlphaFoldDB" id="A0A7C8I841"/>
<keyword evidence="1" id="KW-1133">Transmembrane helix</keyword>
<keyword evidence="3" id="KW-1185">Reference proteome</keyword>
<evidence type="ECO:0000313" key="3">
    <source>
        <dbReference type="Proteomes" id="UP000481861"/>
    </source>
</evidence>
<name>A0A7C8I841_9PLEO</name>
<dbReference type="Proteomes" id="UP000481861">
    <property type="component" value="Unassembled WGS sequence"/>
</dbReference>
<keyword evidence="1" id="KW-0472">Membrane</keyword>
<gene>
    <name evidence="2" type="ORF">BDV95DRAFT_62681</name>
</gene>
<protein>
    <submittedName>
        <fullName evidence="2">Uncharacterized protein</fullName>
    </submittedName>
</protein>
<reference evidence="2 3" key="1">
    <citation type="submission" date="2020-01" db="EMBL/GenBank/DDBJ databases">
        <authorList>
            <consortium name="DOE Joint Genome Institute"/>
            <person name="Haridas S."/>
            <person name="Albert R."/>
            <person name="Binder M."/>
            <person name="Bloem J."/>
            <person name="Labutti K."/>
            <person name="Salamov A."/>
            <person name="Andreopoulos B."/>
            <person name="Baker S.E."/>
            <person name="Barry K."/>
            <person name="Bills G."/>
            <person name="Bluhm B.H."/>
            <person name="Cannon C."/>
            <person name="Castanera R."/>
            <person name="Culley D.E."/>
            <person name="Daum C."/>
            <person name="Ezra D."/>
            <person name="Gonzalez J.B."/>
            <person name="Henrissat B."/>
            <person name="Kuo A."/>
            <person name="Liang C."/>
            <person name="Lipzen A."/>
            <person name="Lutzoni F."/>
            <person name="Magnuson J."/>
            <person name="Mondo S."/>
            <person name="Nolan M."/>
            <person name="Ohm R."/>
            <person name="Pangilinan J."/>
            <person name="Park H.-J.H."/>
            <person name="Ramirez L."/>
            <person name="Alfaro M."/>
            <person name="Sun H."/>
            <person name="Tritt A."/>
            <person name="Yoshinaga Y."/>
            <person name="Zwiers L.-H.L."/>
            <person name="Turgeon B.G."/>
            <person name="Goodwin S.B."/>
            <person name="Spatafora J.W."/>
            <person name="Crous P.W."/>
            <person name="Grigoriev I.V."/>
        </authorList>
    </citation>
    <scope>NUCLEOTIDE SEQUENCE [LARGE SCALE GENOMIC DNA]</scope>
    <source>
        <strain evidence="2 3">CBS 611.86</strain>
    </source>
</reference>
<evidence type="ECO:0000313" key="2">
    <source>
        <dbReference type="EMBL" id="KAF2870531.1"/>
    </source>
</evidence>
<keyword evidence="1" id="KW-0812">Transmembrane</keyword>